<evidence type="ECO:0000259" key="4">
    <source>
        <dbReference type="PROSITE" id="PS50893"/>
    </source>
</evidence>
<comment type="caution">
    <text evidence="5">The sequence shown here is derived from an EMBL/GenBank/DDBJ whole genome shotgun (WGS) entry which is preliminary data.</text>
</comment>
<dbReference type="InterPro" id="IPR003593">
    <property type="entry name" value="AAA+_ATPase"/>
</dbReference>
<proteinExistence type="predicted"/>
<evidence type="ECO:0000256" key="2">
    <source>
        <dbReference type="ARBA" id="ARBA00022741"/>
    </source>
</evidence>
<dbReference type="SUPFAM" id="SSF52540">
    <property type="entry name" value="P-loop containing nucleoside triphosphate hydrolases"/>
    <property type="match status" value="1"/>
</dbReference>
<dbReference type="PANTHER" id="PTHR42788">
    <property type="entry name" value="TAURINE IMPORT ATP-BINDING PROTEIN-RELATED"/>
    <property type="match status" value="1"/>
</dbReference>
<gene>
    <name evidence="5" type="primary">cmpD_2</name>
    <name evidence="5" type="ORF">TICRE_18290</name>
</gene>
<dbReference type="EMBL" id="LTDM01000038">
    <property type="protein sequence ID" value="OLS02210.1"/>
    <property type="molecule type" value="Genomic_DNA"/>
</dbReference>
<keyword evidence="2" id="KW-0547">Nucleotide-binding</keyword>
<dbReference type="InterPro" id="IPR003439">
    <property type="entry name" value="ABC_transporter-like_ATP-bd"/>
</dbReference>
<accession>A0A1U7M4N3</accession>
<dbReference type="GO" id="GO:0016887">
    <property type="term" value="F:ATP hydrolysis activity"/>
    <property type="evidence" value="ECO:0007669"/>
    <property type="project" value="InterPro"/>
</dbReference>
<sequence length="272" mass="30373">MLDILVKNLGFAYDKDIILSNINMEVKAGTFVCLLGQSGCGKSTFLRLLAGLEKPTSGEIYVGNELLKNPGLQRSMVFQDSGLFPWMTTGENIMIALKQKFKGMSYVDRKNEAIRRLKDVGLDESSFHKLPKELSGGMQQRCAIARAFSIDSPILLMDEPFGALDAVTRSNLQGLVIDLWKQEKKNRKTIFFVTHDVDEALLLATDIFILGQAPSNIIHRCSLGGGKTWNINTIHTDPNALELRNDLVKIIHNEIKKKSSKKFETYKKGVAI</sequence>
<dbReference type="InterPro" id="IPR027417">
    <property type="entry name" value="P-loop_NTPase"/>
</dbReference>
<protein>
    <submittedName>
        <fullName evidence="5">Bicarbonate transport ATP-binding protein CmpD</fullName>
        <ecNumber evidence="5">3.6.3.-</ecNumber>
    </submittedName>
</protein>
<dbReference type="PROSITE" id="PS50893">
    <property type="entry name" value="ABC_TRANSPORTER_2"/>
    <property type="match status" value="1"/>
</dbReference>
<dbReference type="RefSeq" id="WP_075727296.1">
    <property type="nucleotide sequence ID" value="NZ_LTDM01000038.1"/>
</dbReference>
<keyword evidence="5" id="KW-0378">Hydrolase</keyword>
<feature type="domain" description="ABC transporter" evidence="4">
    <location>
        <begin position="4"/>
        <end position="237"/>
    </location>
</feature>
<dbReference type="InterPro" id="IPR050166">
    <property type="entry name" value="ABC_transporter_ATP-bind"/>
</dbReference>
<dbReference type="Proteomes" id="UP000186112">
    <property type="component" value="Unassembled WGS sequence"/>
</dbReference>
<reference evidence="5 6" key="1">
    <citation type="submission" date="2016-02" db="EMBL/GenBank/DDBJ databases">
        <title>Genome sequence of Tissierella creatinophila DSM 6911.</title>
        <authorList>
            <person name="Poehlein A."/>
            <person name="Daniel R."/>
        </authorList>
    </citation>
    <scope>NUCLEOTIDE SEQUENCE [LARGE SCALE GENOMIC DNA]</scope>
    <source>
        <strain evidence="5 6">DSM 6911</strain>
    </source>
</reference>
<evidence type="ECO:0000313" key="6">
    <source>
        <dbReference type="Proteomes" id="UP000186112"/>
    </source>
</evidence>
<dbReference type="AlphaFoldDB" id="A0A1U7M4N3"/>
<evidence type="ECO:0000256" key="1">
    <source>
        <dbReference type="ARBA" id="ARBA00022448"/>
    </source>
</evidence>
<dbReference type="PANTHER" id="PTHR42788:SF13">
    <property type="entry name" value="ALIPHATIC SULFONATES IMPORT ATP-BINDING PROTEIN SSUB"/>
    <property type="match status" value="1"/>
</dbReference>
<dbReference type="CDD" id="cd03293">
    <property type="entry name" value="ABC_NrtD_SsuB_transporters"/>
    <property type="match status" value="1"/>
</dbReference>
<dbReference type="Gene3D" id="3.40.50.300">
    <property type="entry name" value="P-loop containing nucleotide triphosphate hydrolases"/>
    <property type="match status" value="1"/>
</dbReference>
<dbReference type="EC" id="3.6.3.-" evidence="5"/>
<evidence type="ECO:0000313" key="5">
    <source>
        <dbReference type="EMBL" id="OLS02210.1"/>
    </source>
</evidence>
<keyword evidence="6" id="KW-1185">Reference proteome</keyword>
<keyword evidence="3 5" id="KW-0067">ATP-binding</keyword>
<keyword evidence="1" id="KW-0813">Transport</keyword>
<organism evidence="5 6">
    <name type="scientific">Tissierella creatinophila DSM 6911</name>
    <dbReference type="NCBI Taxonomy" id="1123403"/>
    <lineage>
        <taxon>Bacteria</taxon>
        <taxon>Bacillati</taxon>
        <taxon>Bacillota</taxon>
        <taxon>Tissierellia</taxon>
        <taxon>Tissierellales</taxon>
        <taxon>Tissierellaceae</taxon>
        <taxon>Tissierella</taxon>
    </lineage>
</organism>
<evidence type="ECO:0000256" key="3">
    <source>
        <dbReference type="ARBA" id="ARBA00022840"/>
    </source>
</evidence>
<dbReference type="Pfam" id="PF00005">
    <property type="entry name" value="ABC_tran"/>
    <property type="match status" value="1"/>
</dbReference>
<dbReference type="GO" id="GO:0005524">
    <property type="term" value="F:ATP binding"/>
    <property type="evidence" value="ECO:0007669"/>
    <property type="project" value="UniProtKB-KW"/>
</dbReference>
<dbReference type="SMART" id="SM00382">
    <property type="entry name" value="AAA"/>
    <property type="match status" value="1"/>
</dbReference>
<name>A0A1U7M4N3_TISCR</name>
<dbReference type="OrthoDB" id="9801958at2"/>